<evidence type="ECO:0000256" key="1">
    <source>
        <dbReference type="SAM" id="MobiDB-lite"/>
    </source>
</evidence>
<organism evidence="2 3">
    <name type="scientific">Dentipellis fragilis</name>
    <dbReference type="NCBI Taxonomy" id="205917"/>
    <lineage>
        <taxon>Eukaryota</taxon>
        <taxon>Fungi</taxon>
        <taxon>Dikarya</taxon>
        <taxon>Basidiomycota</taxon>
        <taxon>Agaricomycotina</taxon>
        <taxon>Agaricomycetes</taxon>
        <taxon>Russulales</taxon>
        <taxon>Hericiaceae</taxon>
        <taxon>Dentipellis</taxon>
    </lineage>
</organism>
<protein>
    <submittedName>
        <fullName evidence="2">Uncharacterized protein</fullName>
    </submittedName>
</protein>
<evidence type="ECO:0000313" key="2">
    <source>
        <dbReference type="EMBL" id="TFY72289.1"/>
    </source>
</evidence>
<dbReference type="AlphaFoldDB" id="A0A4Y9ZFS2"/>
<reference evidence="2 3" key="1">
    <citation type="submission" date="2019-02" db="EMBL/GenBank/DDBJ databases">
        <title>Genome sequencing of the rare red list fungi Dentipellis fragilis.</title>
        <authorList>
            <person name="Buettner E."/>
            <person name="Kellner H."/>
        </authorList>
    </citation>
    <scope>NUCLEOTIDE SEQUENCE [LARGE SCALE GENOMIC DNA]</scope>
    <source>
        <strain evidence="2 3">DSM 105465</strain>
    </source>
</reference>
<dbReference type="OrthoDB" id="3264587at2759"/>
<proteinExistence type="predicted"/>
<dbReference type="Proteomes" id="UP000298327">
    <property type="component" value="Unassembled WGS sequence"/>
</dbReference>
<accession>A0A4Y9ZFS2</accession>
<evidence type="ECO:0000313" key="3">
    <source>
        <dbReference type="Proteomes" id="UP000298327"/>
    </source>
</evidence>
<dbReference type="EMBL" id="SEOQ01000019">
    <property type="protein sequence ID" value="TFY72289.1"/>
    <property type="molecule type" value="Genomic_DNA"/>
</dbReference>
<sequence>MPAKVQNPPVSAFSEPSEPSPMAPGDKPKDQLTGPQEENPQMVMRKSKEDRKGIDMSGKGGKGQGAAPKRQSKL</sequence>
<gene>
    <name evidence="2" type="ORF">EVG20_g722</name>
</gene>
<keyword evidence="3" id="KW-1185">Reference proteome</keyword>
<comment type="caution">
    <text evidence="2">The sequence shown here is derived from an EMBL/GenBank/DDBJ whole genome shotgun (WGS) entry which is preliminary data.</text>
</comment>
<feature type="region of interest" description="Disordered" evidence="1">
    <location>
        <begin position="1"/>
        <end position="74"/>
    </location>
</feature>
<name>A0A4Y9ZFS2_9AGAM</name>